<sequence length="277" mass="30564">MAPNPAPNGPTETNSGTQDSPATGTGVPSSPDDTVTVQDPALQPAQPSAERTFTADDIARARQEEKDKLYSRLSKVDERSEALEKELATLREEREARLAAEAEEQAKKEQAEKDQAEKDMSAKKLLEERSTEWERRFSEIQQEREQERAALAKEAEYNRLRAYIQERVGAERDNIAPELVDLVSGNTQEEVDQSVEMLKGKTSQLFDSMQAAQQTARSQMRGVAATGYTGNGPTDGESGTRELSADDIKNMSMADFAKYRTQLLGAAANSTNRGLFD</sequence>
<proteinExistence type="predicted"/>
<reference evidence="2 3" key="1">
    <citation type="submission" date="2020-02" db="EMBL/GenBank/DDBJ databases">
        <title>Streptomyces malaysiensis DSM14702 (JHCC583434, PFL_A843) Genome sequencing and assembly.</title>
        <authorList>
            <person name="Samborskyy M."/>
        </authorList>
    </citation>
    <scope>NUCLEOTIDE SEQUENCE [LARGE SCALE GENOMIC DNA]</scope>
    <source>
        <strain evidence="2 3">DSM 14702</strain>
    </source>
</reference>
<feature type="region of interest" description="Disordered" evidence="1">
    <location>
        <begin position="1"/>
        <end position="55"/>
    </location>
</feature>
<evidence type="ECO:0000256" key="1">
    <source>
        <dbReference type="SAM" id="MobiDB-lite"/>
    </source>
</evidence>
<accession>A0A7X5X7H1</accession>
<organism evidence="2 3">
    <name type="scientific">Streptomyces malaysiensis</name>
    <dbReference type="NCBI Taxonomy" id="92644"/>
    <lineage>
        <taxon>Bacteria</taxon>
        <taxon>Bacillati</taxon>
        <taxon>Actinomycetota</taxon>
        <taxon>Actinomycetes</taxon>
        <taxon>Kitasatosporales</taxon>
        <taxon>Streptomycetaceae</taxon>
        <taxon>Streptomyces</taxon>
        <taxon>Streptomyces violaceusniger group</taxon>
    </lineage>
</organism>
<keyword evidence="2" id="KW-0808">Transferase</keyword>
<name>A0A7X5X7H1_STRMQ</name>
<dbReference type="AlphaFoldDB" id="A0A7X5X7H1"/>
<dbReference type="EMBL" id="JAALLH010000001">
    <property type="protein sequence ID" value="NIY68055.1"/>
    <property type="molecule type" value="Genomic_DNA"/>
</dbReference>
<dbReference type="RefSeq" id="WP_167503178.1">
    <property type="nucleotide sequence ID" value="NZ_JAALLH010000001.1"/>
</dbReference>
<feature type="compositionally biased region" description="Polar residues" evidence="1">
    <location>
        <begin position="10"/>
        <end position="37"/>
    </location>
</feature>
<dbReference type="GO" id="GO:0032259">
    <property type="term" value="P:methylation"/>
    <property type="evidence" value="ECO:0007669"/>
    <property type="project" value="UniProtKB-KW"/>
</dbReference>
<feature type="compositionally biased region" description="Polar residues" evidence="1">
    <location>
        <begin position="209"/>
        <end position="218"/>
    </location>
</feature>
<keyword evidence="2" id="KW-0489">Methyltransferase</keyword>
<feature type="region of interest" description="Disordered" evidence="1">
    <location>
        <begin position="209"/>
        <end position="246"/>
    </location>
</feature>
<evidence type="ECO:0000313" key="2">
    <source>
        <dbReference type="EMBL" id="NIY68055.1"/>
    </source>
</evidence>
<gene>
    <name evidence="2" type="ORF">SMALB_6134</name>
</gene>
<dbReference type="Proteomes" id="UP000536624">
    <property type="component" value="Unassembled WGS sequence"/>
</dbReference>
<comment type="caution">
    <text evidence="2">The sequence shown here is derived from an EMBL/GenBank/DDBJ whole genome shotgun (WGS) entry which is preliminary data.</text>
</comment>
<feature type="region of interest" description="Disordered" evidence="1">
    <location>
        <begin position="97"/>
        <end position="132"/>
    </location>
</feature>
<evidence type="ECO:0000313" key="3">
    <source>
        <dbReference type="Proteomes" id="UP000536624"/>
    </source>
</evidence>
<dbReference type="GO" id="GO:0008168">
    <property type="term" value="F:methyltransferase activity"/>
    <property type="evidence" value="ECO:0007669"/>
    <property type="project" value="UniProtKB-KW"/>
</dbReference>
<protein>
    <submittedName>
        <fullName evidence="2">FkbM family methyltransferase</fullName>
    </submittedName>
</protein>